<proteinExistence type="predicted"/>
<evidence type="ECO:0000313" key="3">
    <source>
        <dbReference type="EMBL" id="KAJ6231145.1"/>
    </source>
</evidence>
<dbReference type="InterPro" id="IPR000210">
    <property type="entry name" value="BTB/POZ_dom"/>
</dbReference>
<dbReference type="Gene3D" id="2.130.10.30">
    <property type="entry name" value="Regulator of chromosome condensation 1/beta-lactamase-inhibitor protein II"/>
    <property type="match status" value="1"/>
</dbReference>
<evidence type="ECO:0000256" key="1">
    <source>
        <dbReference type="ARBA" id="ARBA00022737"/>
    </source>
</evidence>
<dbReference type="InterPro" id="IPR051210">
    <property type="entry name" value="Ub_ligase/GEF_domain"/>
</dbReference>
<dbReference type="PANTHER" id="PTHR22870">
    <property type="entry name" value="REGULATOR OF CHROMOSOME CONDENSATION"/>
    <property type="match status" value="1"/>
</dbReference>
<protein>
    <recommendedName>
        <fullName evidence="2">BTB domain-containing protein</fullName>
    </recommendedName>
</protein>
<dbReference type="Gene3D" id="3.30.710.10">
    <property type="entry name" value="Potassium Channel Kv1.1, Chain A"/>
    <property type="match status" value="2"/>
</dbReference>
<organism evidence="3 4">
    <name type="scientific">Anaeramoeba flamelloides</name>
    <dbReference type="NCBI Taxonomy" id="1746091"/>
    <lineage>
        <taxon>Eukaryota</taxon>
        <taxon>Metamonada</taxon>
        <taxon>Anaeramoebidae</taxon>
        <taxon>Anaeramoeba</taxon>
    </lineage>
</organism>
<name>A0ABQ8XER3_9EUKA</name>
<dbReference type="Proteomes" id="UP001150062">
    <property type="component" value="Unassembled WGS sequence"/>
</dbReference>
<dbReference type="Pfam" id="PF00651">
    <property type="entry name" value="BTB"/>
    <property type="match status" value="1"/>
</dbReference>
<dbReference type="SUPFAM" id="SSF50985">
    <property type="entry name" value="RCC1/BLIP-II"/>
    <property type="match status" value="1"/>
</dbReference>
<dbReference type="InterPro" id="IPR011333">
    <property type="entry name" value="SKP1/BTB/POZ_sf"/>
</dbReference>
<reference evidence="3" key="1">
    <citation type="submission" date="2022-08" db="EMBL/GenBank/DDBJ databases">
        <title>Novel sulfate-reducing endosymbionts in the free-living metamonad Anaeramoeba.</title>
        <authorList>
            <person name="Jerlstrom-Hultqvist J."/>
            <person name="Cepicka I."/>
            <person name="Gallot-Lavallee L."/>
            <person name="Salas-Leiva D."/>
            <person name="Curtis B.A."/>
            <person name="Zahonova K."/>
            <person name="Pipaliya S."/>
            <person name="Dacks J."/>
            <person name="Roger A.J."/>
        </authorList>
    </citation>
    <scope>NUCLEOTIDE SEQUENCE</scope>
    <source>
        <strain evidence="3">Schooner1</strain>
    </source>
</reference>
<keyword evidence="1" id="KW-0677">Repeat</keyword>
<dbReference type="EMBL" id="JAOAOG010000303">
    <property type="protein sequence ID" value="KAJ6231145.1"/>
    <property type="molecule type" value="Genomic_DNA"/>
</dbReference>
<dbReference type="SUPFAM" id="SSF54695">
    <property type="entry name" value="POZ domain"/>
    <property type="match status" value="2"/>
</dbReference>
<dbReference type="CDD" id="cd18186">
    <property type="entry name" value="BTB_POZ_ZBTB_KLHL-like"/>
    <property type="match status" value="1"/>
</dbReference>
<accession>A0ABQ8XER3</accession>
<evidence type="ECO:0000313" key="4">
    <source>
        <dbReference type="Proteomes" id="UP001150062"/>
    </source>
</evidence>
<keyword evidence="4" id="KW-1185">Reference proteome</keyword>
<feature type="domain" description="BTB" evidence="2">
    <location>
        <begin position="487"/>
        <end position="572"/>
    </location>
</feature>
<gene>
    <name evidence="3" type="ORF">M0813_06245</name>
</gene>
<comment type="caution">
    <text evidence="3">The sequence shown here is derived from an EMBL/GenBank/DDBJ whole genome shotgun (WGS) entry which is preliminary data.</text>
</comment>
<evidence type="ECO:0000259" key="2">
    <source>
        <dbReference type="PROSITE" id="PS50097"/>
    </source>
</evidence>
<dbReference type="PROSITE" id="PS50097">
    <property type="entry name" value="BTB"/>
    <property type="match status" value="1"/>
</dbReference>
<dbReference type="PANTHER" id="PTHR22870:SF466">
    <property type="entry name" value="ANKYRIN REPEAT-CONTAINING PROTEIN"/>
    <property type="match status" value="1"/>
</dbReference>
<sequence length="611" mass="70527">MKRSTQIKNPNDNKNIKIMSKSKIYLSASISFKECCSESKLPVWSEVDKIEEPELVKKVAMTFHCFLVWKTTGLLQLYLRSEIKFFKYKLPNNETIKDIQSGYQSFLVLTECGKVYSIAQLNTYKEIPLSDPNLSKWDLIRHVSFFEENNLFVESITMGGGTNYYVCKGNKLYTNGFNSYGQLLNGTQTESQTPIYVCDKVDQVFSGVHSIHCFLTKTSGELFACGYNENGQLGAGDISPHNNLVEIKNWKSSDITDIYCTFSGSLLLSKEGKLYSCGDSSLTGTGKQSTAFTEVPTLQDHTFTKIQGGENFFIAQTSDYKLYGWGFTRDLFPNEGLSVSRLTQPSKITPPTYFAENLINFTISSGTKGIFIYSESRNSLIDDFKKLFESKKYCDSKIKLSNKDEIPCHKLILELRTNLKFEQIQNIFNQKNFTCEEINCFLQYIYYDYQPNREFIKKIFKSLNLNYPHENNLVSDLYKLYKNEDSKDFNILVYEDYDDDDEDDDDDDENFEEIPVHKLILLTRSGLFREMFENINEKEQNTNQIKDYSGKTIESLELLIKYFYTNSINLTADDDPELVVEELGDATEYYQLSEMSNLKLELDKIKSQFKI</sequence>
<dbReference type="InterPro" id="IPR009091">
    <property type="entry name" value="RCC1/BLIP-II"/>
</dbReference>